<feature type="domain" description="Solute-binding protein family 5" evidence="6">
    <location>
        <begin position="71"/>
        <end position="450"/>
    </location>
</feature>
<dbReference type="AlphaFoldDB" id="M2PP34"/>
<keyword evidence="4 5" id="KW-0732">Signal</keyword>
<feature type="chain" id="PRO_5038878726" description="Solute-binding protein family 5 domain-containing protein" evidence="5">
    <location>
        <begin position="22"/>
        <end position="529"/>
    </location>
</feature>
<dbReference type="Gene3D" id="3.10.105.10">
    <property type="entry name" value="Dipeptide-binding Protein, Domain 3"/>
    <property type="match status" value="1"/>
</dbReference>
<feature type="signal peptide" evidence="5">
    <location>
        <begin position="1"/>
        <end position="21"/>
    </location>
</feature>
<dbReference type="EMBL" id="AGEJ01000007">
    <property type="protein sequence ID" value="EMD17329.1"/>
    <property type="molecule type" value="Genomic_DNA"/>
</dbReference>
<dbReference type="RefSeq" id="WP_004801451.1">
    <property type="nucleotide sequence ID" value="NZ_KB446646.1"/>
</dbReference>
<proteinExistence type="inferred from homology"/>
<dbReference type="GO" id="GO:0030313">
    <property type="term" value="C:cell envelope"/>
    <property type="evidence" value="ECO:0007669"/>
    <property type="project" value="UniProtKB-SubCell"/>
</dbReference>
<evidence type="ECO:0000313" key="8">
    <source>
        <dbReference type="Proteomes" id="UP000011758"/>
    </source>
</evidence>
<organism evidence="7 8">
    <name type="scientific">Eggerthia catenaformis OT 569 = DSM 20559</name>
    <dbReference type="NCBI Taxonomy" id="999415"/>
    <lineage>
        <taxon>Bacteria</taxon>
        <taxon>Bacillati</taxon>
        <taxon>Bacillota</taxon>
        <taxon>Erysipelotrichia</taxon>
        <taxon>Erysipelotrichales</taxon>
        <taxon>Coprobacillaceae</taxon>
        <taxon>Eggerthia</taxon>
    </lineage>
</organism>
<dbReference type="InterPro" id="IPR039424">
    <property type="entry name" value="SBP_5"/>
</dbReference>
<gene>
    <name evidence="7" type="ORF">HMPREF9943_00330</name>
</gene>
<dbReference type="GO" id="GO:0043190">
    <property type="term" value="C:ATP-binding cassette (ABC) transporter complex"/>
    <property type="evidence" value="ECO:0007669"/>
    <property type="project" value="InterPro"/>
</dbReference>
<dbReference type="PANTHER" id="PTHR30290">
    <property type="entry name" value="PERIPLASMIC BINDING COMPONENT OF ABC TRANSPORTER"/>
    <property type="match status" value="1"/>
</dbReference>
<evidence type="ECO:0000313" key="7">
    <source>
        <dbReference type="EMBL" id="EMD17329.1"/>
    </source>
</evidence>
<comment type="subcellular location">
    <subcellularLocation>
        <location evidence="1">Cell envelope</location>
    </subcellularLocation>
</comment>
<comment type="caution">
    <text evidence="7">The sequence shown here is derived from an EMBL/GenBank/DDBJ whole genome shotgun (WGS) entry which is preliminary data.</text>
</comment>
<dbReference type="GO" id="GO:0042597">
    <property type="term" value="C:periplasmic space"/>
    <property type="evidence" value="ECO:0007669"/>
    <property type="project" value="UniProtKB-ARBA"/>
</dbReference>
<protein>
    <recommendedName>
        <fullName evidence="6">Solute-binding protein family 5 domain-containing protein</fullName>
    </recommendedName>
</protein>
<accession>M2PP34</accession>
<evidence type="ECO:0000259" key="6">
    <source>
        <dbReference type="Pfam" id="PF00496"/>
    </source>
</evidence>
<evidence type="ECO:0000256" key="3">
    <source>
        <dbReference type="ARBA" id="ARBA00022448"/>
    </source>
</evidence>
<keyword evidence="8" id="KW-1185">Reference proteome</keyword>
<sequence length="529" mass="60442">MKKQLLLILLSVLMLSGCVGSKYSNKDTVFRMTQYTSVKTLDSSLANDESSFIALHTINDGLYGYDKYGNIQEELAKDYEVSADGLTYTFKIKKAKWSNGDYITADDFVYGWQRAFSSHSPNTYLFTSLGAHIKGADKLYKSQSVSQSDLNTLGIKAKNKDTLKVILTKPVDDLKSYLTLPAFYPLNRKFVEKAGNKYASSQEYILSNGAYLIDQWNNQKITFKKNQNYYDKKNIPTDRIEMFFNISSKQTAKMFEKHQIDYGAISGNITEKYSKKDTFINKENQTAWYLAPNFKSRYMSNKYLRASLSYALDRTAFTTNTTNILKGGYKALPGLVPTEIEADSTGKFIRNSARTEIITNLRKARQLMRQVIKAKEFPTVTIAYMDNSPESKVIAQKIASRLNIIGHIDFKIKKVNDFSNRNYDLYLVSKRAQYLSAIPFLSLLASQSKENFGSYHNIKYDYKLDEVSNQENQNNRFDLILELEKMALEDYALIPLIQGAKSYLQGTNISYLVEKNIGIPLILKYVLVK</sequence>
<evidence type="ECO:0000256" key="1">
    <source>
        <dbReference type="ARBA" id="ARBA00004196"/>
    </source>
</evidence>
<dbReference type="PIRSF" id="PIRSF002741">
    <property type="entry name" value="MppA"/>
    <property type="match status" value="1"/>
</dbReference>
<reference evidence="7 8" key="1">
    <citation type="submission" date="2013-02" db="EMBL/GenBank/DDBJ databases">
        <title>The Genome Sequence of Lactobacillus catenaformis F0143.</title>
        <authorList>
            <consortium name="The Broad Institute Genome Sequencing Platform"/>
            <person name="Earl A."/>
            <person name="Ward D."/>
            <person name="Feldgarden M."/>
            <person name="Gevers D."/>
            <person name="Izard J."/>
            <person name="Blanton J.M."/>
            <person name="Mathney J."/>
            <person name="Dewhirst F.E."/>
            <person name="Young S.K."/>
            <person name="Zeng Q."/>
            <person name="Gargeya S."/>
            <person name="Fitzgerald M."/>
            <person name="Haas B."/>
            <person name="Abouelleil A."/>
            <person name="Alvarado L."/>
            <person name="Arachchi H.M."/>
            <person name="Berlin A."/>
            <person name="Chapman S.B."/>
            <person name="Gearin G."/>
            <person name="Goldberg J."/>
            <person name="Griggs A."/>
            <person name="Gujja S."/>
            <person name="Hansen M."/>
            <person name="Heiman D."/>
            <person name="Howarth C."/>
            <person name="Larimer J."/>
            <person name="Lui A."/>
            <person name="MacDonald P.J.P."/>
            <person name="McCowen C."/>
            <person name="Montmayeur A."/>
            <person name="Murphy C."/>
            <person name="Neiman D."/>
            <person name="Pearson M."/>
            <person name="Priest M."/>
            <person name="Roberts A."/>
            <person name="Saif S."/>
            <person name="Shea T."/>
            <person name="Sisk P."/>
            <person name="Stolte C."/>
            <person name="Sykes S."/>
            <person name="Wortman J."/>
            <person name="Nusbaum C."/>
            <person name="Birren B."/>
        </authorList>
    </citation>
    <scope>NUCLEOTIDE SEQUENCE [LARGE SCALE GENOMIC DNA]</scope>
    <source>
        <strain evidence="7 8">OT 569</strain>
    </source>
</reference>
<evidence type="ECO:0000256" key="4">
    <source>
        <dbReference type="ARBA" id="ARBA00022729"/>
    </source>
</evidence>
<comment type="similarity">
    <text evidence="2">Belongs to the bacterial solute-binding protein 5 family.</text>
</comment>
<dbReference type="InterPro" id="IPR000914">
    <property type="entry name" value="SBP_5_dom"/>
</dbReference>
<name>M2PP34_9FIRM</name>
<dbReference type="STRING" id="999415.HMPREF9943_00330"/>
<dbReference type="Gene3D" id="3.90.76.10">
    <property type="entry name" value="Dipeptide-binding Protein, Domain 1"/>
    <property type="match status" value="1"/>
</dbReference>
<dbReference type="GO" id="GO:0015833">
    <property type="term" value="P:peptide transport"/>
    <property type="evidence" value="ECO:0007669"/>
    <property type="project" value="TreeGrafter"/>
</dbReference>
<dbReference type="PROSITE" id="PS51257">
    <property type="entry name" value="PROKAR_LIPOPROTEIN"/>
    <property type="match status" value="1"/>
</dbReference>
<dbReference type="SUPFAM" id="SSF53850">
    <property type="entry name" value="Periplasmic binding protein-like II"/>
    <property type="match status" value="1"/>
</dbReference>
<dbReference type="GO" id="GO:1904680">
    <property type="term" value="F:peptide transmembrane transporter activity"/>
    <property type="evidence" value="ECO:0007669"/>
    <property type="project" value="TreeGrafter"/>
</dbReference>
<dbReference type="Proteomes" id="UP000011758">
    <property type="component" value="Unassembled WGS sequence"/>
</dbReference>
<dbReference type="Pfam" id="PF00496">
    <property type="entry name" value="SBP_bac_5"/>
    <property type="match status" value="1"/>
</dbReference>
<evidence type="ECO:0000256" key="5">
    <source>
        <dbReference type="SAM" id="SignalP"/>
    </source>
</evidence>
<dbReference type="Gene3D" id="3.40.190.10">
    <property type="entry name" value="Periplasmic binding protein-like II"/>
    <property type="match status" value="1"/>
</dbReference>
<dbReference type="InterPro" id="IPR030678">
    <property type="entry name" value="Peptide/Ni-bd"/>
</dbReference>
<dbReference type="CDD" id="cd08504">
    <property type="entry name" value="PBP2_OppA"/>
    <property type="match status" value="1"/>
</dbReference>
<evidence type="ECO:0000256" key="2">
    <source>
        <dbReference type="ARBA" id="ARBA00005695"/>
    </source>
</evidence>
<dbReference type="PATRIC" id="fig|999415.3.peg.326"/>
<dbReference type="eggNOG" id="COG4166">
    <property type="taxonomic scope" value="Bacteria"/>
</dbReference>
<dbReference type="BioCyc" id="ECAT999415-HMP:GTTI-340-MONOMER"/>
<keyword evidence="3" id="KW-0813">Transport</keyword>
<dbReference type="PANTHER" id="PTHR30290:SF10">
    <property type="entry name" value="PERIPLASMIC OLIGOPEPTIDE-BINDING PROTEIN-RELATED"/>
    <property type="match status" value="1"/>
</dbReference>